<evidence type="ECO:0000256" key="9">
    <source>
        <dbReference type="ARBA" id="ARBA00022827"/>
    </source>
</evidence>
<dbReference type="NCBIfam" id="TIGR01816">
    <property type="entry name" value="sdhA_forward"/>
    <property type="match status" value="1"/>
</dbReference>
<dbReference type="Gene3D" id="1.20.58.100">
    <property type="entry name" value="Fumarate reductase/succinate dehydrogenase flavoprotein-like, C-terminal domain"/>
    <property type="match status" value="1"/>
</dbReference>
<dbReference type="EC" id="1.3.5.1" evidence="5 15"/>
<keyword evidence="8 15" id="KW-0285">Flavoprotein</keyword>
<proteinExistence type="inferred from homology"/>
<dbReference type="PROSITE" id="PS00504">
    <property type="entry name" value="FRD_SDH_FAD_BINDING"/>
    <property type="match status" value="1"/>
</dbReference>
<comment type="caution">
    <text evidence="18">The sequence shown here is derived from an EMBL/GenBank/DDBJ whole genome shotgun (WGS) entry which is preliminary data.</text>
</comment>
<keyword evidence="15" id="KW-1003">Cell membrane</keyword>
<evidence type="ECO:0000256" key="5">
    <source>
        <dbReference type="ARBA" id="ARBA00012792"/>
    </source>
</evidence>
<dbReference type="InterPro" id="IPR036188">
    <property type="entry name" value="FAD/NAD-bd_sf"/>
</dbReference>
<dbReference type="InterPro" id="IPR027477">
    <property type="entry name" value="Succ_DH/fumarate_Rdtase_cat_sf"/>
</dbReference>
<keyword evidence="11 15" id="KW-0560">Oxidoreductase</keyword>
<evidence type="ECO:0000259" key="17">
    <source>
        <dbReference type="Pfam" id="PF02910"/>
    </source>
</evidence>
<reference evidence="18 19" key="1">
    <citation type="submission" date="2020-03" db="EMBL/GenBank/DDBJ databases">
        <title>Roseomonas selenitidurans sp. nov. isolated from urban soil.</title>
        <authorList>
            <person name="Liu H."/>
        </authorList>
    </citation>
    <scope>NUCLEOTIDE SEQUENCE [LARGE SCALE GENOMIC DNA]</scope>
    <source>
        <strain evidence="18 19">BU-1</strain>
    </source>
</reference>
<evidence type="ECO:0000259" key="16">
    <source>
        <dbReference type="Pfam" id="PF00890"/>
    </source>
</evidence>
<evidence type="ECO:0000256" key="1">
    <source>
        <dbReference type="ARBA" id="ARBA00001974"/>
    </source>
</evidence>
<evidence type="ECO:0000256" key="6">
    <source>
        <dbReference type="ARBA" id="ARBA00019965"/>
    </source>
</evidence>
<gene>
    <name evidence="18" type="ORF">HEQ75_17165</name>
</gene>
<dbReference type="Gene3D" id="3.90.700.10">
    <property type="entry name" value="Succinate dehydrogenase/fumarate reductase flavoprotein, catalytic domain"/>
    <property type="match status" value="1"/>
</dbReference>
<evidence type="ECO:0000256" key="11">
    <source>
        <dbReference type="ARBA" id="ARBA00023002"/>
    </source>
</evidence>
<evidence type="ECO:0000313" key="18">
    <source>
        <dbReference type="EMBL" id="NKC32599.1"/>
    </source>
</evidence>
<sequence length="605" mass="65768">MNAISKPAIGGGAYRIVDHTYDVVVVGAGGAGLRATFGMGASGLKTACITKVFPTRSHTVAAQGGVGAALGNMGEDDWRWHMYDTVKGSDWLGDQDAIEYMCREAIPAIIELEHYGVPFSRTEDGKIYQRPFGGHMQDYGKTPAMRACAAADRTGHAILHTLYQQALKANCEFFVEYIALDLIMDDEGVCRGVTAWNLEDGSLHRFRAQSVVMATGGYGRAYFSCTSAHTCTGDGGGMILRAGLPLQDNEFVQFHPTGIYGSGCLVTEGARGEGGYLTNSEGERFMERYAPTAKDLASRDVVSRAMSVEIREGRGVGPLKDHIHLHLEHLGADLLHERLPGISETAKIFAGVDVTKEPIPMLPTVHYNMGGIPTNIHTEVLNPTAQDQDRVVRGLMAVGEAACVSVHGANRLGTNSLLDLVVFGRAAAHRAAETIKPGASQAPLPPGAGEQSWARFDKVRNAKGGSTVSDVRLQMQRTMQEHAAVFRTSELLREGVAKMGKVAAGYDDIKIADRSLIWNSDLVEALELDNLIGNALTTIHGAEARKESRGAHAHEDFPDRDDANWMKHTLAWVDEKRNVKLDYRDVKMRTLTNEVQVFPPKARVY</sequence>
<dbReference type="NCBIfam" id="TIGR01812">
    <property type="entry name" value="sdhA_frdA_Gneg"/>
    <property type="match status" value="1"/>
</dbReference>
<dbReference type="InterPro" id="IPR014006">
    <property type="entry name" value="Succ_Dhase_FrdA_Gneg"/>
</dbReference>
<evidence type="ECO:0000256" key="4">
    <source>
        <dbReference type="ARBA" id="ARBA00008040"/>
    </source>
</evidence>
<evidence type="ECO:0000256" key="2">
    <source>
        <dbReference type="ARBA" id="ARBA00004515"/>
    </source>
</evidence>
<accession>A0ABX1E5Y5</accession>
<keyword evidence="7 15" id="KW-0813">Transport</keyword>
<comment type="pathway">
    <text evidence="3 15">Carbohydrate metabolism; tricarboxylic acid cycle; fumarate from succinate (bacterial route): step 1/1.</text>
</comment>
<comment type="catalytic activity">
    <reaction evidence="13 15">
        <text>a quinone + succinate = fumarate + a quinol</text>
        <dbReference type="Rhea" id="RHEA:40523"/>
        <dbReference type="ChEBI" id="CHEBI:24646"/>
        <dbReference type="ChEBI" id="CHEBI:29806"/>
        <dbReference type="ChEBI" id="CHEBI:30031"/>
        <dbReference type="ChEBI" id="CHEBI:132124"/>
        <dbReference type="EC" id="1.3.5.1"/>
    </reaction>
</comment>
<keyword evidence="15" id="KW-0997">Cell inner membrane</keyword>
<keyword evidence="15" id="KW-0816">Tricarboxylic acid cycle</keyword>
<comment type="subcellular location">
    <subcellularLocation>
        <location evidence="2 15">Cell inner membrane</location>
        <topology evidence="2 15">Peripheral membrane protein</topology>
        <orientation evidence="2 15">Cytoplasmic side</orientation>
    </subcellularLocation>
</comment>
<evidence type="ECO:0000256" key="15">
    <source>
        <dbReference type="RuleBase" id="RU362051"/>
    </source>
</evidence>
<keyword evidence="10 15" id="KW-0249">Electron transport</keyword>
<dbReference type="PANTHER" id="PTHR11632">
    <property type="entry name" value="SUCCINATE DEHYDROGENASE 2 FLAVOPROTEIN SUBUNIT"/>
    <property type="match status" value="1"/>
</dbReference>
<organism evidence="18 19">
    <name type="scientific">Falsiroseomonas selenitidurans</name>
    <dbReference type="NCBI Taxonomy" id="2716335"/>
    <lineage>
        <taxon>Bacteria</taxon>
        <taxon>Pseudomonadati</taxon>
        <taxon>Pseudomonadota</taxon>
        <taxon>Alphaproteobacteria</taxon>
        <taxon>Acetobacterales</taxon>
        <taxon>Roseomonadaceae</taxon>
        <taxon>Falsiroseomonas</taxon>
    </lineage>
</organism>
<dbReference type="Gene3D" id="3.50.50.60">
    <property type="entry name" value="FAD/NAD(P)-binding domain"/>
    <property type="match status" value="1"/>
</dbReference>
<evidence type="ECO:0000256" key="12">
    <source>
        <dbReference type="ARBA" id="ARBA00023136"/>
    </source>
</evidence>
<keyword evidence="19" id="KW-1185">Reference proteome</keyword>
<dbReference type="InterPro" id="IPR003952">
    <property type="entry name" value="FRD_SDH_FAD_BS"/>
</dbReference>
<dbReference type="InterPro" id="IPR030664">
    <property type="entry name" value="SdhA/FrdA/AprA"/>
</dbReference>
<dbReference type="SUPFAM" id="SSF56425">
    <property type="entry name" value="Succinate dehydrogenase/fumarate reductase flavoprotein, catalytic domain"/>
    <property type="match status" value="1"/>
</dbReference>
<dbReference type="SUPFAM" id="SSF46977">
    <property type="entry name" value="Succinate dehydrogenase/fumarate reductase flavoprotein C-terminal domain"/>
    <property type="match status" value="1"/>
</dbReference>
<comment type="cofactor">
    <cofactor evidence="1 15">
        <name>FAD</name>
        <dbReference type="ChEBI" id="CHEBI:57692"/>
    </cofactor>
</comment>
<dbReference type="EMBL" id="JAAVNE010000029">
    <property type="protein sequence ID" value="NKC32599.1"/>
    <property type="molecule type" value="Genomic_DNA"/>
</dbReference>
<feature type="domain" description="FAD-dependent oxidoreductase 2 FAD-binding" evidence="16">
    <location>
        <begin position="22"/>
        <end position="417"/>
    </location>
</feature>
<protein>
    <recommendedName>
        <fullName evidence="6 14">Succinate dehydrogenase flavoprotein subunit</fullName>
        <ecNumber evidence="5 15">1.3.5.1</ecNumber>
    </recommendedName>
</protein>
<dbReference type="Pfam" id="PF00890">
    <property type="entry name" value="FAD_binding_2"/>
    <property type="match status" value="1"/>
</dbReference>
<evidence type="ECO:0000256" key="8">
    <source>
        <dbReference type="ARBA" id="ARBA00022630"/>
    </source>
</evidence>
<evidence type="ECO:0000256" key="10">
    <source>
        <dbReference type="ARBA" id="ARBA00022982"/>
    </source>
</evidence>
<dbReference type="Gene3D" id="4.10.80.40">
    <property type="entry name" value="succinate dehydrogenase protein domain"/>
    <property type="match status" value="1"/>
</dbReference>
<dbReference type="PIRSF" id="PIRSF000171">
    <property type="entry name" value="SDHA_APRA_LASPO"/>
    <property type="match status" value="1"/>
</dbReference>
<dbReference type="Proteomes" id="UP000787635">
    <property type="component" value="Unassembled WGS sequence"/>
</dbReference>
<dbReference type="InterPro" id="IPR037099">
    <property type="entry name" value="Fum_R/Succ_DH_flav-like_C_sf"/>
</dbReference>
<keyword evidence="12 15" id="KW-0472">Membrane</keyword>
<dbReference type="RefSeq" id="WP_168032881.1">
    <property type="nucleotide sequence ID" value="NZ_JAAVNE010000029.1"/>
</dbReference>
<evidence type="ECO:0000256" key="14">
    <source>
        <dbReference type="NCBIfam" id="TIGR01816"/>
    </source>
</evidence>
<evidence type="ECO:0000256" key="3">
    <source>
        <dbReference type="ARBA" id="ARBA00004894"/>
    </source>
</evidence>
<comment type="similarity">
    <text evidence="4 15">Belongs to the FAD-dependent oxidoreductase 2 family. FRD/SDH subfamily.</text>
</comment>
<evidence type="ECO:0000256" key="13">
    <source>
        <dbReference type="ARBA" id="ARBA00049220"/>
    </source>
</evidence>
<feature type="domain" description="Fumarate reductase/succinate dehydrogenase flavoprotein-like C-terminal" evidence="17">
    <location>
        <begin position="472"/>
        <end position="605"/>
    </location>
</feature>
<dbReference type="SUPFAM" id="SSF51905">
    <property type="entry name" value="FAD/NAD(P)-binding domain"/>
    <property type="match status" value="1"/>
</dbReference>
<evidence type="ECO:0000256" key="7">
    <source>
        <dbReference type="ARBA" id="ARBA00022448"/>
    </source>
</evidence>
<dbReference type="InterPro" id="IPR011281">
    <property type="entry name" value="Succ_DH_flav_su_fwd"/>
</dbReference>
<dbReference type="InterPro" id="IPR003953">
    <property type="entry name" value="FAD-dep_OxRdtase_2_FAD-bd"/>
</dbReference>
<name>A0ABX1E5Y5_9PROT</name>
<dbReference type="PANTHER" id="PTHR11632:SF51">
    <property type="entry name" value="SUCCINATE DEHYDROGENASE [UBIQUINONE] FLAVOPROTEIN SUBUNIT, MITOCHONDRIAL"/>
    <property type="match status" value="1"/>
</dbReference>
<keyword evidence="9 15" id="KW-0274">FAD</keyword>
<dbReference type="Pfam" id="PF02910">
    <property type="entry name" value="Succ_DH_flav_C"/>
    <property type="match status" value="1"/>
</dbReference>
<dbReference type="InterPro" id="IPR015939">
    <property type="entry name" value="Fum_Rdtase/Succ_DH_flav-like_C"/>
</dbReference>
<evidence type="ECO:0000313" key="19">
    <source>
        <dbReference type="Proteomes" id="UP000787635"/>
    </source>
</evidence>